<evidence type="ECO:0000313" key="3">
    <source>
        <dbReference type="Proteomes" id="UP000662703"/>
    </source>
</evidence>
<dbReference type="RefSeq" id="WP_194296822.1">
    <property type="nucleotide sequence ID" value="NZ_ARXX01000003.1"/>
</dbReference>
<dbReference type="SMART" id="SM00953">
    <property type="entry name" value="RES"/>
    <property type="match status" value="1"/>
</dbReference>
<accession>A0ABS0ALR4</accession>
<keyword evidence="3" id="KW-1185">Reference proteome</keyword>
<gene>
    <name evidence="2" type="ORF">Y5W_00307</name>
</gene>
<feature type="domain" description="RES" evidence="1">
    <location>
        <begin position="82"/>
        <end position="210"/>
    </location>
</feature>
<organism evidence="2 3">
    <name type="scientific">Alloalcanivorax profundimaris</name>
    <dbReference type="NCBI Taxonomy" id="2735259"/>
    <lineage>
        <taxon>Bacteria</taxon>
        <taxon>Pseudomonadati</taxon>
        <taxon>Pseudomonadota</taxon>
        <taxon>Gammaproteobacteria</taxon>
        <taxon>Oceanospirillales</taxon>
        <taxon>Alcanivoracaceae</taxon>
        <taxon>Alloalcanivorax</taxon>
    </lineage>
</organism>
<proteinExistence type="predicted"/>
<dbReference type="Proteomes" id="UP000662703">
    <property type="component" value="Unassembled WGS sequence"/>
</dbReference>
<dbReference type="Pfam" id="PF08808">
    <property type="entry name" value="RES"/>
    <property type="match status" value="1"/>
</dbReference>
<sequence length="238" mass="27138">MSERSALPVRDCRHQDAYRLVNGKYPPIHIFDDVADQGDFDALYAVQALTNPRLQMQVGELHRVPEARRPWGIPGCNYALGPFVHLSPQGSRFSDGDYGVFYCAERMATAIAETRYHQERYFRNVTGLKYDRIVMRGLRVRFSARLRDIHTPYRDDRGWHDPDDYSAARRLGRTLRDADEHGLAYGSVRHQRALCFALLSPHLIEAVTPATHYEYVWDGEKIAHVLTIRRLAGGGAGA</sequence>
<comment type="caution">
    <text evidence="2">The sequence shown here is derived from an EMBL/GenBank/DDBJ whole genome shotgun (WGS) entry which is preliminary data.</text>
</comment>
<reference evidence="2 3" key="1">
    <citation type="submission" date="2012-09" db="EMBL/GenBank/DDBJ databases">
        <title>Genome Sequence of alkane-degrading Bacterium Alcanivorax sp. 521-1.</title>
        <authorList>
            <person name="Lai Q."/>
            <person name="Shao Z."/>
        </authorList>
    </citation>
    <scope>NUCLEOTIDE SEQUENCE [LARGE SCALE GENOMIC DNA]</scope>
    <source>
        <strain evidence="2 3">521-1</strain>
    </source>
</reference>
<protein>
    <recommendedName>
        <fullName evidence="1">RES domain-containing protein</fullName>
    </recommendedName>
</protein>
<dbReference type="InterPro" id="IPR014914">
    <property type="entry name" value="RES_dom"/>
</dbReference>
<name>A0ABS0ALR4_9GAMM</name>
<dbReference type="EMBL" id="ARXX01000003">
    <property type="protein sequence ID" value="MBF5055013.1"/>
    <property type="molecule type" value="Genomic_DNA"/>
</dbReference>
<evidence type="ECO:0000313" key="2">
    <source>
        <dbReference type="EMBL" id="MBF5055013.1"/>
    </source>
</evidence>
<evidence type="ECO:0000259" key="1">
    <source>
        <dbReference type="SMART" id="SM00953"/>
    </source>
</evidence>